<evidence type="ECO:0000259" key="4">
    <source>
        <dbReference type="PROSITE" id="PS01124"/>
    </source>
</evidence>
<dbReference type="GO" id="GO:0043565">
    <property type="term" value="F:sequence-specific DNA binding"/>
    <property type="evidence" value="ECO:0007669"/>
    <property type="project" value="InterPro"/>
</dbReference>
<dbReference type="InterPro" id="IPR014710">
    <property type="entry name" value="RmlC-like_jellyroll"/>
</dbReference>
<dbReference type="PANTHER" id="PTHR43280:SF2">
    <property type="entry name" value="HTH-TYPE TRANSCRIPTIONAL REGULATOR EXSA"/>
    <property type="match status" value="1"/>
</dbReference>
<sequence length="274" mass="32561">MDQHIEQLMRMASLEIEAYDMQTRREMSSLNRRMPCYVMSYLQLGTAILEIYDEVYEVGPGSIVIIPENVLHSHYKTDCKPATFLWWHFSFKIQYTIDALKLFNFPVVSYLKNREEFEKIFHRFYDGSREMNKLSELLMHRACGLELMAYLFEELITDKRLLVNARIPEAFWQIFRMLNGEDIQRITLSGLAQQFHMSPTYISNRFKHYFGISPIAMKNRILFERSKLMLTDRDMTISEIAEETGFESITGFTHFFSQRAGQSPSEYRSQNRHY</sequence>
<dbReference type="InterPro" id="IPR018060">
    <property type="entry name" value="HTH_AraC"/>
</dbReference>
<dbReference type="SUPFAM" id="SSF51215">
    <property type="entry name" value="Regulatory protein AraC"/>
    <property type="match status" value="1"/>
</dbReference>
<dbReference type="SMART" id="SM00342">
    <property type="entry name" value="HTH_ARAC"/>
    <property type="match status" value="1"/>
</dbReference>
<reference evidence="5 6" key="1">
    <citation type="submission" date="2016-07" db="EMBL/GenBank/DDBJ databases">
        <title>Characterization of isolates of Eisenbergiella tayi derived from blood cultures, using whole genome sequencing.</title>
        <authorList>
            <person name="Burdz T."/>
            <person name="Wiebe D."/>
            <person name="Huynh C."/>
            <person name="Bernard K."/>
        </authorList>
    </citation>
    <scope>NUCLEOTIDE SEQUENCE [LARGE SCALE GENOMIC DNA]</scope>
    <source>
        <strain evidence="5 6">NML 120489</strain>
    </source>
</reference>
<dbReference type="PRINTS" id="PR00032">
    <property type="entry name" value="HTHARAC"/>
</dbReference>
<name>A0A1E3AHI0_9FIRM</name>
<dbReference type="Gene3D" id="2.60.120.10">
    <property type="entry name" value="Jelly Rolls"/>
    <property type="match status" value="1"/>
</dbReference>
<dbReference type="InterPro" id="IPR009057">
    <property type="entry name" value="Homeodomain-like_sf"/>
</dbReference>
<keyword evidence="3" id="KW-0804">Transcription</keyword>
<dbReference type="InterPro" id="IPR003313">
    <property type="entry name" value="AraC-bd"/>
</dbReference>
<keyword evidence="1" id="KW-0805">Transcription regulation</keyword>
<comment type="caution">
    <text evidence="5">The sequence shown here is derived from an EMBL/GenBank/DDBJ whole genome shotgun (WGS) entry which is preliminary data.</text>
</comment>
<protein>
    <submittedName>
        <fullName evidence="5">Arabinose operon regulatory protein</fullName>
    </submittedName>
</protein>
<dbReference type="RefSeq" id="WP_069159024.1">
    <property type="nucleotide sequence ID" value="NZ_DBFYTC010000195.1"/>
</dbReference>
<organism evidence="5 6">
    <name type="scientific">Eisenbergiella tayi</name>
    <dbReference type="NCBI Taxonomy" id="1432052"/>
    <lineage>
        <taxon>Bacteria</taxon>
        <taxon>Bacillati</taxon>
        <taxon>Bacillota</taxon>
        <taxon>Clostridia</taxon>
        <taxon>Lachnospirales</taxon>
        <taxon>Lachnospiraceae</taxon>
        <taxon>Eisenbergiella</taxon>
    </lineage>
</organism>
<dbReference type="PANTHER" id="PTHR43280">
    <property type="entry name" value="ARAC-FAMILY TRANSCRIPTIONAL REGULATOR"/>
    <property type="match status" value="1"/>
</dbReference>
<dbReference type="Gene3D" id="1.10.10.60">
    <property type="entry name" value="Homeodomain-like"/>
    <property type="match status" value="2"/>
</dbReference>
<accession>A0A1E3AHI0</accession>
<dbReference type="Pfam" id="PF02311">
    <property type="entry name" value="AraC_binding"/>
    <property type="match status" value="1"/>
</dbReference>
<dbReference type="PROSITE" id="PS01124">
    <property type="entry name" value="HTH_ARAC_FAMILY_2"/>
    <property type="match status" value="1"/>
</dbReference>
<proteinExistence type="predicted"/>
<dbReference type="GO" id="GO:0003700">
    <property type="term" value="F:DNA-binding transcription factor activity"/>
    <property type="evidence" value="ECO:0007669"/>
    <property type="project" value="InterPro"/>
</dbReference>
<dbReference type="InterPro" id="IPR020449">
    <property type="entry name" value="Tscrpt_reg_AraC-type_HTH"/>
</dbReference>
<evidence type="ECO:0000256" key="3">
    <source>
        <dbReference type="ARBA" id="ARBA00023163"/>
    </source>
</evidence>
<feature type="domain" description="HTH araC/xylS-type" evidence="4">
    <location>
        <begin position="172"/>
        <end position="270"/>
    </location>
</feature>
<dbReference type="InterPro" id="IPR037923">
    <property type="entry name" value="HTH-like"/>
</dbReference>
<dbReference type="AlphaFoldDB" id="A0A1E3AHI0"/>
<evidence type="ECO:0000256" key="2">
    <source>
        <dbReference type="ARBA" id="ARBA00023125"/>
    </source>
</evidence>
<dbReference type="Pfam" id="PF12833">
    <property type="entry name" value="HTH_18"/>
    <property type="match status" value="1"/>
</dbReference>
<dbReference type="Proteomes" id="UP000095003">
    <property type="component" value="Unassembled WGS sequence"/>
</dbReference>
<evidence type="ECO:0000313" key="5">
    <source>
        <dbReference type="EMBL" id="ODM08185.1"/>
    </source>
</evidence>
<evidence type="ECO:0000256" key="1">
    <source>
        <dbReference type="ARBA" id="ARBA00023015"/>
    </source>
</evidence>
<gene>
    <name evidence="5" type="primary">araC_16</name>
    <name evidence="5" type="ORF">BEH84_05510</name>
</gene>
<dbReference type="SUPFAM" id="SSF46689">
    <property type="entry name" value="Homeodomain-like"/>
    <property type="match status" value="1"/>
</dbReference>
<keyword evidence="2" id="KW-0238">DNA-binding</keyword>
<dbReference type="GeneID" id="93301378"/>
<dbReference type="EMBL" id="MCGI01000006">
    <property type="protein sequence ID" value="ODM08185.1"/>
    <property type="molecule type" value="Genomic_DNA"/>
</dbReference>
<evidence type="ECO:0000313" key="6">
    <source>
        <dbReference type="Proteomes" id="UP000095003"/>
    </source>
</evidence>